<protein>
    <submittedName>
        <fullName evidence="1">Uncharacterized protein</fullName>
    </submittedName>
</protein>
<organism evidence="1 2">
    <name type="scientific">Phyllobacterium salinisoli</name>
    <dbReference type="NCBI Taxonomy" id="1899321"/>
    <lineage>
        <taxon>Bacteria</taxon>
        <taxon>Pseudomonadati</taxon>
        <taxon>Pseudomonadota</taxon>
        <taxon>Alphaproteobacteria</taxon>
        <taxon>Hyphomicrobiales</taxon>
        <taxon>Phyllobacteriaceae</taxon>
        <taxon>Phyllobacterium</taxon>
    </lineage>
</organism>
<reference evidence="1 2" key="1">
    <citation type="submission" date="2018-07" db="EMBL/GenBank/DDBJ databases">
        <title>The draft genome of Phyllobacterium salinisoli.</title>
        <authorList>
            <person name="Liu L."/>
            <person name="Li L."/>
            <person name="Zhang X."/>
            <person name="Liang L."/>
        </authorList>
    </citation>
    <scope>NUCLEOTIDE SEQUENCE [LARGE SCALE GENOMIC DNA]</scope>
    <source>
        <strain evidence="1 2">LLAN61</strain>
    </source>
</reference>
<dbReference type="Proteomes" id="UP000253420">
    <property type="component" value="Unassembled WGS sequence"/>
</dbReference>
<evidence type="ECO:0000313" key="1">
    <source>
        <dbReference type="EMBL" id="RCS21457.1"/>
    </source>
</evidence>
<dbReference type="EMBL" id="QOZG01000035">
    <property type="protein sequence ID" value="RCS21457.1"/>
    <property type="molecule type" value="Genomic_DNA"/>
</dbReference>
<name>A0A368JWD0_9HYPH</name>
<sequence length="154" mass="15210">MPMAAHLTAAVVGIVVEAGHPAAATAEGIAKAWVGMAKRIVGLQAAAGLPAAVRMPGAAILRGAVPAVAVEAMAADRVERQAAAGFPAVGSILIMQQTTPAAIAVAAPWAAARVTGATIRKAKAALGMVRGVGAAMGTIQDCVVPFSWTLQAQA</sequence>
<evidence type="ECO:0000313" key="2">
    <source>
        <dbReference type="Proteomes" id="UP000253420"/>
    </source>
</evidence>
<proteinExistence type="predicted"/>
<comment type="caution">
    <text evidence="1">The sequence shown here is derived from an EMBL/GenBank/DDBJ whole genome shotgun (WGS) entry which is preliminary data.</text>
</comment>
<dbReference type="AlphaFoldDB" id="A0A368JWD0"/>
<gene>
    <name evidence="1" type="ORF">DUT91_23950</name>
</gene>
<keyword evidence="2" id="KW-1185">Reference proteome</keyword>
<accession>A0A368JWD0</accession>